<dbReference type="EMBL" id="JACVVK020000123">
    <property type="protein sequence ID" value="KAK7490807.1"/>
    <property type="molecule type" value="Genomic_DNA"/>
</dbReference>
<keyword evidence="1" id="KW-0812">Transmembrane</keyword>
<keyword evidence="1" id="KW-1133">Transmembrane helix</keyword>
<evidence type="ECO:0000313" key="3">
    <source>
        <dbReference type="Proteomes" id="UP001519460"/>
    </source>
</evidence>
<keyword evidence="1" id="KW-0472">Membrane</keyword>
<comment type="caution">
    <text evidence="2">The sequence shown here is derived from an EMBL/GenBank/DDBJ whole genome shotgun (WGS) entry which is preliminary data.</text>
</comment>
<proteinExistence type="predicted"/>
<evidence type="ECO:0000256" key="1">
    <source>
        <dbReference type="SAM" id="Phobius"/>
    </source>
</evidence>
<name>A0ABD0KUN1_9CAEN</name>
<accession>A0ABD0KUN1</accession>
<gene>
    <name evidence="2" type="ORF">BaRGS_00018036</name>
</gene>
<keyword evidence="3" id="KW-1185">Reference proteome</keyword>
<organism evidence="2 3">
    <name type="scientific">Batillaria attramentaria</name>
    <dbReference type="NCBI Taxonomy" id="370345"/>
    <lineage>
        <taxon>Eukaryota</taxon>
        <taxon>Metazoa</taxon>
        <taxon>Spiralia</taxon>
        <taxon>Lophotrochozoa</taxon>
        <taxon>Mollusca</taxon>
        <taxon>Gastropoda</taxon>
        <taxon>Caenogastropoda</taxon>
        <taxon>Sorbeoconcha</taxon>
        <taxon>Cerithioidea</taxon>
        <taxon>Batillariidae</taxon>
        <taxon>Batillaria</taxon>
    </lineage>
</organism>
<protein>
    <submittedName>
        <fullName evidence="2">Uncharacterized protein</fullName>
    </submittedName>
</protein>
<dbReference type="Proteomes" id="UP001519460">
    <property type="component" value="Unassembled WGS sequence"/>
</dbReference>
<sequence>MAAGRVLQLFAVVLIVYVAIVNGTAEEMPFKLRRAMQYKSDDGMTAIVEYDDVQLENVEHQPGRVMVRGLQDNFDDKYPKFIFRLPRAYYLLQLCLKFRDSDHIAEDVPDMDILVSDADLTGQDVTLDVSFQYDSVGRSNHAVTTIVTNPAQFSPDPMVPLYSLAQNSSDSPVDLVSSRSTETEDSYTLRVRPGENHREGVILFRTYAFLFDRLEDSDILMQLDVERMVPFYRADHEGPYPSDFVAFVNKTYHTRQIGRAEVERGTVYTLMCPAFGERLQSVSVARVQPNGDFNILVTTERTSAIGFILSADYMFWKVKQSDEGLYQRIARTDSTVITRNIDLVVV</sequence>
<dbReference type="AlphaFoldDB" id="A0ABD0KUN1"/>
<reference evidence="2 3" key="1">
    <citation type="journal article" date="2023" name="Sci. Data">
        <title>Genome assembly of the Korean intertidal mud-creeper Batillaria attramentaria.</title>
        <authorList>
            <person name="Patra A.K."/>
            <person name="Ho P.T."/>
            <person name="Jun S."/>
            <person name="Lee S.J."/>
            <person name="Kim Y."/>
            <person name="Won Y.J."/>
        </authorList>
    </citation>
    <scope>NUCLEOTIDE SEQUENCE [LARGE SCALE GENOMIC DNA]</scope>
    <source>
        <strain evidence="2">Wonlab-2016</strain>
    </source>
</reference>
<feature type="transmembrane region" description="Helical" evidence="1">
    <location>
        <begin position="6"/>
        <end position="25"/>
    </location>
</feature>
<evidence type="ECO:0000313" key="2">
    <source>
        <dbReference type="EMBL" id="KAK7490807.1"/>
    </source>
</evidence>